<comment type="caution">
    <text evidence="3">The sequence shown here is derived from an EMBL/GenBank/DDBJ whole genome shotgun (WGS) entry which is preliminary data.</text>
</comment>
<evidence type="ECO:0000259" key="2">
    <source>
        <dbReference type="Pfam" id="PF18596"/>
    </source>
</evidence>
<dbReference type="OrthoDB" id="4205424at2759"/>
<dbReference type="EMBL" id="MSFO01000004">
    <property type="protein sequence ID" value="PLB49492.1"/>
    <property type="molecule type" value="Genomic_DNA"/>
</dbReference>
<evidence type="ECO:0000256" key="1">
    <source>
        <dbReference type="SAM" id="MobiDB-lite"/>
    </source>
</evidence>
<feature type="region of interest" description="Disordered" evidence="1">
    <location>
        <begin position="235"/>
        <end position="259"/>
    </location>
</feature>
<keyword evidence="4" id="KW-1185">Reference proteome</keyword>
<name>A0A2I2G9E0_9EURO</name>
<dbReference type="Pfam" id="PF18596">
    <property type="entry name" value="Sld7_C"/>
    <property type="match status" value="1"/>
</dbReference>
<organism evidence="3 4">
    <name type="scientific">Aspergillus steynii IBT 23096</name>
    <dbReference type="NCBI Taxonomy" id="1392250"/>
    <lineage>
        <taxon>Eukaryota</taxon>
        <taxon>Fungi</taxon>
        <taxon>Dikarya</taxon>
        <taxon>Ascomycota</taxon>
        <taxon>Pezizomycotina</taxon>
        <taxon>Eurotiomycetes</taxon>
        <taxon>Eurotiomycetidae</taxon>
        <taxon>Eurotiales</taxon>
        <taxon>Aspergillaceae</taxon>
        <taxon>Aspergillus</taxon>
        <taxon>Aspergillus subgen. Circumdati</taxon>
    </lineage>
</organism>
<dbReference type="InterPro" id="IPR041260">
    <property type="entry name" value="Sld7_C"/>
</dbReference>
<dbReference type="Proteomes" id="UP000234275">
    <property type="component" value="Unassembled WGS sequence"/>
</dbReference>
<gene>
    <name evidence="3" type="ORF">P170DRAFT_357549</name>
</gene>
<protein>
    <recommendedName>
        <fullName evidence="2">Sld7 C-terminal domain-containing protein</fullName>
    </recommendedName>
</protein>
<feature type="domain" description="Sld7 C-terminal" evidence="2">
    <location>
        <begin position="351"/>
        <end position="469"/>
    </location>
</feature>
<dbReference type="STRING" id="1392250.A0A2I2G9E0"/>
<evidence type="ECO:0000313" key="3">
    <source>
        <dbReference type="EMBL" id="PLB49492.1"/>
    </source>
</evidence>
<feature type="region of interest" description="Disordered" evidence="1">
    <location>
        <begin position="272"/>
        <end position="327"/>
    </location>
</feature>
<reference evidence="3 4" key="1">
    <citation type="submission" date="2016-12" db="EMBL/GenBank/DDBJ databases">
        <title>The genomes of Aspergillus section Nigri reveals drivers in fungal speciation.</title>
        <authorList>
            <consortium name="DOE Joint Genome Institute"/>
            <person name="Vesth T.C."/>
            <person name="Nybo J."/>
            <person name="Theobald S."/>
            <person name="Brandl J."/>
            <person name="Frisvad J.C."/>
            <person name="Nielsen K.F."/>
            <person name="Lyhne E.K."/>
            <person name="Kogle M.E."/>
            <person name="Kuo A."/>
            <person name="Riley R."/>
            <person name="Clum A."/>
            <person name="Nolan M."/>
            <person name="Lipzen A."/>
            <person name="Salamov A."/>
            <person name="Henrissat B."/>
            <person name="Wiebenga A."/>
            <person name="De Vries R.P."/>
            <person name="Grigoriev I.V."/>
            <person name="Mortensen U.H."/>
            <person name="Andersen M.R."/>
            <person name="Baker S.E."/>
        </authorList>
    </citation>
    <scope>NUCLEOTIDE SEQUENCE [LARGE SCALE GENOMIC DNA]</scope>
    <source>
        <strain evidence="3 4">IBT 23096</strain>
    </source>
</reference>
<dbReference type="GeneID" id="36551923"/>
<accession>A0A2I2G9E0</accession>
<feature type="region of interest" description="Disordered" evidence="1">
    <location>
        <begin position="127"/>
        <end position="148"/>
    </location>
</feature>
<feature type="compositionally biased region" description="Polar residues" evidence="1">
    <location>
        <begin position="376"/>
        <end position="386"/>
    </location>
</feature>
<dbReference type="RefSeq" id="XP_024704794.1">
    <property type="nucleotide sequence ID" value="XM_024844223.1"/>
</dbReference>
<dbReference type="AlphaFoldDB" id="A0A2I2G9E0"/>
<feature type="region of interest" description="Disordered" evidence="1">
    <location>
        <begin position="376"/>
        <end position="412"/>
    </location>
</feature>
<feature type="compositionally biased region" description="Basic and acidic residues" evidence="1">
    <location>
        <begin position="387"/>
        <end position="397"/>
    </location>
</feature>
<dbReference type="VEuPathDB" id="FungiDB:P170DRAFT_357549"/>
<evidence type="ECO:0000313" key="4">
    <source>
        <dbReference type="Proteomes" id="UP000234275"/>
    </source>
</evidence>
<sequence length="472" mass="51844">MNVWSGALVLDSESQLPGLQLIDRSSSWQSDFSRDCTLSFRCFVNPALIPLYARVGPSLELHTTDLQTSQWLKGKLLGGVWLEEEDLDKFQAVQCPVGFLVSIGSSAHAKASASTTTDLLVHGALSSSASFGRPPTPPGSSSPASREPAPSIIRQELRIYATPLSASLVSKAQCLPSPDQTGVLAGDGRSAEFLPDIRSPSPKRKRVATLFETVAQHHRQVRQKGGQAVSQLMAHSVSQSSQQPHTRRVKEESEETNGLALDRIASQRSRSLSVGTNLLAGKPLEPRAEHLRPSSNRSHAREFPSRRNTPNPFVESIAKEKRDSSPALLSFEGKRKPLSIPKNAEAIILDNKNTITRTILTCMRLYGYNRASSRFGASSKNAPETITSHREDRDSRLTTDGIPLPTSAPGTDEDEFKAMYHATYRASTFALRKYLKEPLPDGDQSKILPSLLDKGKAMNYIDEFLRLFCEEN</sequence>
<proteinExistence type="predicted"/>